<dbReference type="Gene3D" id="3.90.1490.10">
    <property type="entry name" value="putative n-type atp pyrophosphatase, domain 2"/>
    <property type="match status" value="1"/>
</dbReference>
<evidence type="ECO:0000259" key="1">
    <source>
        <dbReference type="Pfam" id="PF01902"/>
    </source>
</evidence>
<dbReference type="InterPro" id="IPR014729">
    <property type="entry name" value="Rossmann-like_a/b/a_fold"/>
</dbReference>
<gene>
    <name evidence="2" type="ORF">LCGC14_2759510</name>
</gene>
<evidence type="ECO:0000313" key="2">
    <source>
        <dbReference type="EMBL" id="KKK86810.1"/>
    </source>
</evidence>
<proteinExistence type="predicted"/>
<reference evidence="2" key="1">
    <citation type="journal article" date="2015" name="Nature">
        <title>Complex archaea that bridge the gap between prokaryotes and eukaryotes.</title>
        <authorList>
            <person name="Spang A."/>
            <person name="Saw J.H."/>
            <person name="Jorgensen S.L."/>
            <person name="Zaremba-Niedzwiedzka K."/>
            <person name="Martijn J."/>
            <person name="Lind A.E."/>
            <person name="van Eijk R."/>
            <person name="Schleper C."/>
            <person name="Guy L."/>
            <person name="Ettema T.J."/>
        </authorList>
    </citation>
    <scope>NUCLEOTIDE SEQUENCE</scope>
</reference>
<dbReference type="SUPFAM" id="SSF52402">
    <property type="entry name" value="Adenine nucleotide alpha hydrolases-like"/>
    <property type="match status" value="1"/>
</dbReference>
<feature type="non-terminal residue" evidence="2">
    <location>
        <position position="1"/>
    </location>
</feature>
<dbReference type="InterPro" id="IPR002761">
    <property type="entry name" value="Diphthami_syn_dom"/>
</dbReference>
<name>A0A0F8ZLA2_9ZZZZ</name>
<sequence length="257" mass="28029">VTGTTRRRCSGRAGPSSIRRGGKSLKTKVVMAWGGGKDSAVALCRLQRDPRFEVVGLLTTLTAGYDRISMHGVRQVLLDAQAEALGLKVYPVWIAPHSSNEAYEAEMSRAVETLQQAGVKAVGFGDLFLEDVRAYRERMLAPTGLRPLFPIWGEDTKNLSRWVIASGFRATLTCVDPRVLSPDFVGRAYDETLLAELPPGIDPCGENGEFHTFVHDAPNFRQAIPTVVGVRVERDGFFFADLLPAAVEARDPASQAS</sequence>
<accession>A0A0F8ZLA2</accession>
<dbReference type="Gene3D" id="3.40.50.620">
    <property type="entry name" value="HUPs"/>
    <property type="match status" value="1"/>
</dbReference>
<dbReference type="CDD" id="cd01994">
    <property type="entry name" value="AANH_PF0828-like"/>
    <property type="match status" value="1"/>
</dbReference>
<dbReference type="EMBL" id="LAZR01050682">
    <property type="protein sequence ID" value="KKK86810.1"/>
    <property type="molecule type" value="Genomic_DNA"/>
</dbReference>
<organism evidence="2">
    <name type="scientific">marine sediment metagenome</name>
    <dbReference type="NCBI Taxonomy" id="412755"/>
    <lineage>
        <taxon>unclassified sequences</taxon>
        <taxon>metagenomes</taxon>
        <taxon>ecological metagenomes</taxon>
    </lineage>
</organism>
<comment type="caution">
    <text evidence="2">The sequence shown here is derived from an EMBL/GenBank/DDBJ whole genome shotgun (WGS) entry which is preliminary data.</text>
</comment>
<dbReference type="Pfam" id="PF01902">
    <property type="entry name" value="Diphthami_syn_2"/>
    <property type="match status" value="1"/>
</dbReference>
<feature type="domain" description="Diphthamide synthase" evidence="1">
    <location>
        <begin position="28"/>
        <end position="224"/>
    </location>
</feature>
<dbReference type="AlphaFoldDB" id="A0A0F8ZLA2"/>
<protein>
    <recommendedName>
        <fullName evidence="1">Diphthamide synthase domain-containing protein</fullName>
    </recommendedName>
</protein>